<name>A0ABW3XHQ4_9ACTN</name>
<sequence length="130" mass="14923">MSDAHFWSVQNFDQTLGTYSNLEAARDHGDHIIREHYRSHMDRHRVPESHRAIDWRVWCCGHLYGPGHFNHQAYPETHAEGCSRQTSKVLGLRPFWVAGGNPVSTGHVSTVWEIWQVLAYARFDPGMALA</sequence>
<gene>
    <name evidence="1" type="ORF">ACFQ5X_24815</name>
</gene>
<keyword evidence="2" id="KW-1185">Reference proteome</keyword>
<evidence type="ECO:0000313" key="1">
    <source>
        <dbReference type="EMBL" id="MFD1309066.1"/>
    </source>
</evidence>
<dbReference type="RefSeq" id="WP_381328744.1">
    <property type="nucleotide sequence ID" value="NZ_JBHTMM010000033.1"/>
</dbReference>
<organism evidence="1 2">
    <name type="scientific">Streptomyces kaempferi</name>
    <dbReference type="NCBI Taxonomy" id="333725"/>
    <lineage>
        <taxon>Bacteria</taxon>
        <taxon>Bacillati</taxon>
        <taxon>Actinomycetota</taxon>
        <taxon>Actinomycetes</taxon>
        <taxon>Kitasatosporales</taxon>
        <taxon>Streptomycetaceae</taxon>
        <taxon>Streptomyces</taxon>
    </lineage>
</organism>
<comment type="caution">
    <text evidence="1">The sequence shown here is derived from an EMBL/GenBank/DDBJ whole genome shotgun (WGS) entry which is preliminary data.</text>
</comment>
<evidence type="ECO:0000313" key="2">
    <source>
        <dbReference type="Proteomes" id="UP001597058"/>
    </source>
</evidence>
<accession>A0ABW3XHQ4</accession>
<proteinExistence type="predicted"/>
<dbReference type="Proteomes" id="UP001597058">
    <property type="component" value="Unassembled WGS sequence"/>
</dbReference>
<protein>
    <submittedName>
        <fullName evidence="1">Uncharacterized protein</fullName>
    </submittedName>
</protein>
<dbReference type="EMBL" id="JBHTMM010000033">
    <property type="protein sequence ID" value="MFD1309066.1"/>
    <property type="molecule type" value="Genomic_DNA"/>
</dbReference>
<reference evidence="2" key="1">
    <citation type="journal article" date="2019" name="Int. J. Syst. Evol. Microbiol.">
        <title>The Global Catalogue of Microorganisms (GCM) 10K type strain sequencing project: providing services to taxonomists for standard genome sequencing and annotation.</title>
        <authorList>
            <consortium name="The Broad Institute Genomics Platform"/>
            <consortium name="The Broad Institute Genome Sequencing Center for Infectious Disease"/>
            <person name="Wu L."/>
            <person name="Ma J."/>
        </authorList>
    </citation>
    <scope>NUCLEOTIDE SEQUENCE [LARGE SCALE GENOMIC DNA]</scope>
    <source>
        <strain evidence="2">CGMCC 4.7020</strain>
    </source>
</reference>